<dbReference type="Proteomes" id="UP001500454">
    <property type="component" value="Unassembled WGS sequence"/>
</dbReference>
<dbReference type="Gene3D" id="2.60.120.260">
    <property type="entry name" value="Galactose-binding domain-like"/>
    <property type="match status" value="1"/>
</dbReference>
<gene>
    <name evidence="2" type="ORF">GCM10023186_20740</name>
</gene>
<evidence type="ECO:0000313" key="2">
    <source>
        <dbReference type="EMBL" id="GAA4381367.1"/>
    </source>
</evidence>
<accession>A0ABP8IZ24</accession>
<feature type="domain" description="Secretion system C-terminal sorting" evidence="1">
    <location>
        <begin position="553"/>
        <end position="612"/>
    </location>
</feature>
<dbReference type="InterPro" id="IPR026444">
    <property type="entry name" value="Secre_tail"/>
</dbReference>
<dbReference type="PROSITE" id="PS51257">
    <property type="entry name" value="PROKAR_LIPOPROTEIN"/>
    <property type="match status" value="1"/>
</dbReference>
<dbReference type="EMBL" id="BAABHA010000004">
    <property type="protein sequence ID" value="GAA4381367.1"/>
    <property type="molecule type" value="Genomic_DNA"/>
</dbReference>
<proteinExistence type="predicted"/>
<keyword evidence="3" id="KW-1185">Reference proteome</keyword>
<dbReference type="Pfam" id="PF18962">
    <property type="entry name" value="Por_Secre_tail"/>
    <property type="match status" value="1"/>
</dbReference>
<dbReference type="RefSeq" id="WP_345223910.1">
    <property type="nucleotide sequence ID" value="NZ_BAABHA010000004.1"/>
</dbReference>
<protein>
    <recommendedName>
        <fullName evidence="1">Secretion system C-terminal sorting domain-containing protein</fullName>
    </recommendedName>
</protein>
<comment type="caution">
    <text evidence="2">The sequence shown here is derived from an EMBL/GenBank/DDBJ whole genome shotgun (WGS) entry which is preliminary data.</text>
</comment>
<evidence type="ECO:0000313" key="3">
    <source>
        <dbReference type="Proteomes" id="UP001500454"/>
    </source>
</evidence>
<organism evidence="2 3">
    <name type="scientific">Hymenobacter koreensis</name>
    <dbReference type="NCBI Taxonomy" id="1084523"/>
    <lineage>
        <taxon>Bacteria</taxon>
        <taxon>Pseudomonadati</taxon>
        <taxon>Bacteroidota</taxon>
        <taxon>Cytophagia</taxon>
        <taxon>Cytophagales</taxon>
        <taxon>Hymenobacteraceae</taxon>
        <taxon>Hymenobacter</taxon>
    </lineage>
</organism>
<dbReference type="NCBIfam" id="TIGR04183">
    <property type="entry name" value="Por_Secre_tail"/>
    <property type="match status" value="1"/>
</dbReference>
<name>A0ABP8IZ24_9BACT</name>
<evidence type="ECO:0000259" key="1">
    <source>
        <dbReference type="Pfam" id="PF18962"/>
    </source>
</evidence>
<reference evidence="3" key="1">
    <citation type="journal article" date="2019" name="Int. J. Syst. Evol. Microbiol.">
        <title>The Global Catalogue of Microorganisms (GCM) 10K type strain sequencing project: providing services to taxonomists for standard genome sequencing and annotation.</title>
        <authorList>
            <consortium name="The Broad Institute Genomics Platform"/>
            <consortium name="The Broad Institute Genome Sequencing Center for Infectious Disease"/>
            <person name="Wu L."/>
            <person name="Ma J."/>
        </authorList>
    </citation>
    <scope>NUCLEOTIDE SEQUENCE [LARGE SCALE GENOMIC DNA]</scope>
    <source>
        <strain evidence="3">JCM 17924</strain>
    </source>
</reference>
<sequence>MTYRLLFLAFVFTLIGCQPLLAQQSGLAPLPADPARARNETSRNAATRPSLLSLPFFDDFAGQREGAPSVDRWETRGGALVNNRFPVAPPTKGVATLDGLDANGNAYGSASTFGITDSLTSQPIDLSGLQPGSSTYLSFFWQAGTIVSSTNDNSSSQPVFLQLDFLDNTGSWVRVWRRTSPGQANGQASAFQQRFIAVNDARYFHAGFRFRFRTSGRRATTQDAWSVDYVLLDRSRDTTNTAYRDVALGQPLNSLFERYSSLPVWQYQASANPAQELNDSIQTTLNNLDAGLAPTPVRWAGTVQPLSGGSALPLAFSPDRGAINRLTLGLPLVGSARNATLPASGTAQRFRYNIFLTTDGTPPPPRTLLNDTITRVAELANYYAFDDGSPEAVDGIAETTGPVSYRAYRLVLNRADQVTALRIYLTQPLAAGFSLTAAVWDDQNGRPGDTPKATKTFQLPSSVPAGQWLDVRFDQPVPVSGVCYFGYGQSATFQFIRFGLDLNSKVPAGFFWHKIQNIWQPFQTLRGAPMLRAVMSGVVTTTRRAAAAAAPQVYPNPSKGALQIDGRYHQARVLDALGRVVWQQPVSQAGQPTLDLGQLAPGVYLLQLTLPDATISTHRVLLEK</sequence>